<evidence type="ECO:0000256" key="1">
    <source>
        <dbReference type="SAM" id="MobiDB-lite"/>
    </source>
</evidence>
<proteinExistence type="predicted"/>
<feature type="region of interest" description="Disordered" evidence="1">
    <location>
        <begin position="96"/>
        <end position="188"/>
    </location>
</feature>
<protein>
    <submittedName>
        <fullName evidence="2">Uncharacterized protein</fullName>
    </submittedName>
</protein>
<evidence type="ECO:0000313" key="2">
    <source>
        <dbReference type="EMBL" id="MBW0464862.1"/>
    </source>
</evidence>
<dbReference type="EMBL" id="AVOT02000901">
    <property type="protein sequence ID" value="MBW0464862.1"/>
    <property type="molecule type" value="Genomic_DNA"/>
</dbReference>
<organism evidence="2 3">
    <name type="scientific">Austropuccinia psidii MF-1</name>
    <dbReference type="NCBI Taxonomy" id="1389203"/>
    <lineage>
        <taxon>Eukaryota</taxon>
        <taxon>Fungi</taxon>
        <taxon>Dikarya</taxon>
        <taxon>Basidiomycota</taxon>
        <taxon>Pucciniomycotina</taxon>
        <taxon>Pucciniomycetes</taxon>
        <taxon>Pucciniales</taxon>
        <taxon>Sphaerophragmiaceae</taxon>
        <taxon>Austropuccinia</taxon>
    </lineage>
</organism>
<feature type="compositionally biased region" description="Pro residues" evidence="1">
    <location>
        <begin position="144"/>
        <end position="153"/>
    </location>
</feature>
<gene>
    <name evidence="2" type="ORF">O181_004577</name>
</gene>
<feature type="compositionally biased region" description="Basic and acidic residues" evidence="1">
    <location>
        <begin position="177"/>
        <end position="188"/>
    </location>
</feature>
<name>A0A9Q3GFX4_9BASI</name>
<sequence>MVTSLLHWSEVIIRPMKDGNGKRSFKLGPIVTMSCYPWDSDVKVSNLSPPQLISLYGIILTFFHYSYSKTNQNPHHKTLLFLVYLASKLQAQMAPDCLKPSQPNDPPIPGLSQPSESYEDAPNREPEPEVAPLQSLEEPFVLLHPPPVPPPSTPTAVPSTEIPPISPRNPTASSPQSHDEAQKEYMEL</sequence>
<reference evidence="2" key="1">
    <citation type="submission" date="2021-03" db="EMBL/GenBank/DDBJ databases">
        <title>Draft genome sequence of rust myrtle Austropuccinia psidii MF-1, a brazilian biotype.</title>
        <authorList>
            <person name="Quecine M.C."/>
            <person name="Pachon D.M.R."/>
            <person name="Bonatelli M.L."/>
            <person name="Correr F.H."/>
            <person name="Franceschini L.M."/>
            <person name="Leite T.F."/>
            <person name="Margarido G.R.A."/>
            <person name="Almeida C.A."/>
            <person name="Ferrarezi J.A."/>
            <person name="Labate C.A."/>
        </authorList>
    </citation>
    <scope>NUCLEOTIDE SEQUENCE</scope>
    <source>
        <strain evidence="2">MF-1</strain>
    </source>
</reference>
<dbReference type="AlphaFoldDB" id="A0A9Q3GFX4"/>
<dbReference type="Proteomes" id="UP000765509">
    <property type="component" value="Unassembled WGS sequence"/>
</dbReference>
<keyword evidence="3" id="KW-1185">Reference proteome</keyword>
<comment type="caution">
    <text evidence="2">The sequence shown here is derived from an EMBL/GenBank/DDBJ whole genome shotgun (WGS) entry which is preliminary data.</text>
</comment>
<accession>A0A9Q3GFX4</accession>
<evidence type="ECO:0000313" key="3">
    <source>
        <dbReference type="Proteomes" id="UP000765509"/>
    </source>
</evidence>